<evidence type="ECO:0000259" key="11">
    <source>
        <dbReference type="PROSITE" id="PS50879"/>
    </source>
</evidence>
<dbReference type="SUPFAM" id="SSF53098">
    <property type="entry name" value="Ribonuclease H-like"/>
    <property type="match status" value="1"/>
</dbReference>
<evidence type="ECO:0000256" key="9">
    <source>
        <dbReference type="ARBA" id="ARBA00022801"/>
    </source>
</evidence>
<dbReference type="GO" id="GO:0004523">
    <property type="term" value="F:RNA-DNA hybrid ribonuclease activity"/>
    <property type="evidence" value="ECO:0007669"/>
    <property type="project" value="UniProtKB-EC"/>
</dbReference>
<keyword evidence="7" id="KW-0479">Metal-binding</keyword>
<dbReference type="InterPro" id="IPR022892">
    <property type="entry name" value="RNaseHI"/>
</dbReference>
<dbReference type="Pfam" id="PF00075">
    <property type="entry name" value="RNase_H"/>
    <property type="match status" value="1"/>
</dbReference>
<evidence type="ECO:0000256" key="10">
    <source>
        <dbReference type="ARBA" id="ARBA00022842"/>
    </source>
</evidence>
<dbReference type="InterPro" id="IPR002156">
    <property type="entry name" value="RNaseH_domain"/>
</dbReference>
<keyword evidence="10" id="KW-0460">Magnesium</keyword>
<dbReference type="OrthoDB" id="7845843at2"/>
<evidence type="ECO:0000256" key="4">
    <source>
        <dbReference type="ARBA" id="ARBA00011245"/>
    </source>
</evidence>
<dbReference type="Gene3D" id="3.30.420.10">
    <property type="entry name" value="Ribonuclease H-like superfamily/Ribonuclease H"/>
    <property type="match status" value="1"/>
</dbReference>
<dbReference type="GO" id="GO:0043137">
    <property type="term" value="P:DNA replication, removal of RNA primer"/>
    <property type="evidence" value="ECO:0007669"/>
    <property type="project" value="TreeGrafter"/>
</dbReference>
<keyword evidence="8" id="KW-0255">Endonuclease</keyword>
<dbReference type="EC" id="3.1.26.4" evidence="5"/>
<evidence type="ECO:0000256" key="6">
    <source>
        <dbReference type="ARBA" id="ARBA00022722"/>
    </source>
</evidence>
<dbReference type="GO" id="GO:0003676">
    <property type="term" value="F:nucleic acid binding"/>
    <property type="evidence" value="ECO:0007669"/>
    <property type="project" value="InterPro"/>
</dbReference>
<keyword evidence="13" id="KW-1185">Reference proteome</keyword>
<evidence type="ECO:0000256" key="5">
    <source>
        <dbReference type="ARBA" id="ARBA00012180"/>
    </source>
</evidence>
<feature type="domain" description="RNase H type-1" evidence="11">
    <location>
        <begin position="1"/>
        <end position="144"/>
    </location>
</feature>
<evidence type="ECO:0000256" key="8">
    <source>
        <dbReference type="ARBA" id="ARBA00022759"/>
    </source>
</evidence>
<gene>
    <name evidence="12" type="ORF">F8A88_10505</name>
</gene>
<dbReference type="InterPro" id="IPR036397">
    <property type="entry name" value="RNaseH_sf"/>
</dbReference>
<dbReference type="GO" id="GO:0046872">
    <property type="term" value="F:metal ion binding"/>
    <property type="evidence" value="ECO:0007669"/>
    <property type="project" value="UniProtKB-KW"/>
</dbReference>
<dbReference type="RefSeq" id="WP_151151112.1">
    <property type="nucleotide sequence ID" value="NZ_WAIE01000004.1"/>
</dbReference>
<evidence type="ECO:0000256" key="1">
    <source>
        <dbReference type="ARBA" id="ARBA00000077"/>
    </source>
</evidence>
<proteinExistence type="inferred from homology"/>
<dbReference type="PANTHER" id="PTHR10642:SF26">
    <property type="entry name" value="RIBONUCLEASE H1"/>
    <property type="match status" value="1"/>
</dbReference>
<evidence type="ECO:0000256" key="2">
    <source>
        <dbReference type="ARBA" id="ARBA00001946"/>
    </source>
</evidence>
<comment type="cofactor">
    <cofactor evidence="2">
        <name>Mg(2+)</name>
        <dbReference type="ChEBI" id="CHEBI:18420"/>
    </cofactor>
</comment>
<evidence type="ECO:0000256" key="3">
    <source>
        <dbReference type="ARBA" id="ARBA00005300"/>
    </source>
</evidence>
<organism evidence="12 13">
    <name type="scientific">Pseudodesulfovibrio senegalensis</name>
    <dbReference type="NCBI Taxonomy" id="1721087"/>
    <lineage>
        <taxon>Bacteria</taxon>
        <taxon>Pseudomonadati</taxon>
        <taxon>Thermodesulfobacteriota</taxon>
        <taxon>Desulfovibrionia</taxon>
        <taxon>Desulfovibrionales</taxon>
        <taxon>Desulfovibrionaceae</taxon>
    </lineage>
</organism>
<dbReference type="EMBL" id="WAIE01000004">
    <property type="protein sequence ID" value="KAB1441369.1"/>
    <property type="molecule type" value="Genomic_DNA"/>
</dbReference>
<dbReference type="AlphaFoldDB" id="A0A6N6N0I9"/>
<accession>A0A6N6N0I9</accession>
<dbReference type="Proteomes" id="UP000438699">
    <property type="component" value="Unassembled WGS sequence"/>
</dbReference>
<name>A0A6N6N0I9_9BACT</name>
<dbReference type="InterPro" id="IPR012337">
    <property type="entry name" value="RNaseH-like_sf"/>
</dbReference>
<comment type="similarity">
    <text evidence="3">Belongs to the RNase H family.</text>
</comment>
<dbReference type="PROSITE" id="PS50879">
    <property type="entry name" value="RNASE_H_1"/>
    <property type="match status" value="1"/>
</dbReference>
<sequence>MSIVYIFANGACKRNQSVNNRGGYGVVIIENGQTFKFSQGYKNTNDKRMELRAVIAGLSNLKHPSTITIYVSNYVYDCITKGWLNKWRANKWRNTSGKKVKNIPLWVEMIPLAAQHNIEWLCANNHLELSQNEQANDLASLAAKSDNLLEDSGPTIIDN</sequence>
<evidence type="ECO:0000313" key="12">
    <source>
        <dbReference type="EMBL" id="KAB1441369.1"/>
    </source>
</evidence>
<protein>
    <recommendedName>
        <fullName evidence="5">ribonuclease H</fullName>
        <ecNumber evidence="5">3.1.26.4</ecNumber>
    </recommendedName>
</protein>
<comment type="subunit">
    <text evidence="4">Monomer.</text>
</comment>
<dbReference type="InterPro" id="IPR050092">
    <property type="entry name" value="RNase_H"/>
</dbReference>
<keyword evidence="9" id="KW-0378">Hydrolase</keyword>
<evidence type="ECO:0000313" key="13">
    <source>
        <dbReference type="Proteomes" id="UP000438699"/>
    </source>
</evidence>
<comment type="caution">
    <text evidence="12">The sequence shown here is derived from an EMBL/GenBank/DDBJ whole genome shotgun (WGS) entry which is preliminary data.</text>
</comment>
<reference evidence="12 13" key="1">
    <citation type="journal article" date="2017" name="Int. J. Syst. Evol. Microbiol.">
        <title>Desulfovibrio senegalensis sp. nov., a mesophilic sulfate reducer isolated from marine sediment.</title>
        <authorList>
            <person name="Thioye A."/>
            <person name="Gam Z.B.A."/>
            <person name="Mbengue M."/>
            <person name="Cayol J.L."/>
            <person name="Joseph-Bartoli M."/>
            <person name="Toure-Kane C."/>
            <person name="Labat M."/>
        </authorList>
    </citation>
    <scope>NUCLEOTIDE SEQUENCE [LARGE SCALE GENOMIC DNA]</scope>
    <source>
        <strain evidence="12 13">DSM 101509</strain>
    </source>
</reference>
<comment type="catalytic activity">
    <reaction evidence="1">
        <text>Endonucleolytic cleavage to 5'-phosphomonoester.</text>
        <dbReference type="EC" id="3.1.26.4"/>
    </reaction>
</comment>
<evidence type="ECO:0000256" key="7">
    <source>
        <dbReference type="ARBA" id="ARBA00022723"/>
    </source>
</evidence>
<keyword evidence="6" id="KW-0540">Nuclease</keyword>
<dbReference type="PANTHER" id="PTHR10642">
    <property type="entry name" value="RIBONUCLEASE H1"/>
    <property type="match status" value="1"/>
</dbReference>
<dbReference type="CDD" id="cd09278">
    <property type="entry name" value="RNase_HI_prokaryote_like"/>
    <property type="match status" value="1"/>
</dbReference>